<keyword evidence="2" id="KW-1185">Reference proteome</keyword>
<dbReference type="KEGG" id="ccz:CCALI_01805"/>
<sequence>MEIGQDSVLFLLLTGWHQGFPLLSCLFIGQSPTTDARGKLSAKGEIGTATPSLMLVRFMRASQPNGQLKALSIMGLGFSDTDPSKAAPALGLGEAPGIEYMLQMRRIRLEVVGKQKVSQVEMEHFIPPQLGSFDK</sequence>
<proteinExistence type="predicted"/>
<dbReference type="EMBL" id="HF951689">
    <property type="protein sequence ID" value="CCW35617.1"/>
    <property type="molecule type" value="Genomic_DNA"/>
</dbReference>
<dbReference type="Proteomes" id="UP000014227">
    <property type="component" value="Chromosome I"/>
</dbReference>
<protein>
    <submittedName>
        <fullName evidence="1">Uncharacterized protein</fullName>
    </submittedName>
</protein>
<name>S0EW06_CHTCT</name>
<dbReference type="HOGENOM" id="CLU_1882084_0_0_0"/>
<dbReference type="AlphaFoldDB" id="S0EW06"/>
<evidence type="ECO:0000313" key="2">
    <source>
        <dbReference type="Proteomes" id="UP000014227"/>
    </source>
</evidence>
<dbReference type="InParanoid" id="S0EW06"/>
<dbReference type="PATRIC" id="fig|1303518.3.peg.1863"/>
<organism evidence="1 2">
    <name type="scientific">Chthonomonas calidirosea (strain DSM 23976 / ICMP 18418 / T49)</name>
    <dbReference type="NCBI Taxonomy" id="1303518"/>
    <lineage>
        <taxon>Bacteria</taxon>
        <taxon>Bacillati</taxon>
        <taxon>Armatimonadota</taxon>
        <taxon>Chthonomonadia</taxon>
        <taxon>Chthonomonadales</taxon>
        <taxon>Chthonomonadaceae</taxon>
        <taxon>Chthonomonas</taxon>
    </lineage>
</organism>
<gene>
    <name evidence="1" type="ORF">CCALI_01805</name>
</gene>
<evidence type="ECO:0000313" key="1">
    <source>
        <dbReference type="EMBL" id="CCW35617.1"/>
    </source>
</evidence>
<accession>S0EW06</accession>
<reference evidence="2" key="1">
    <citation type="submission" date="2013-03" db="EMBL/GenBank/DDBJ databases">
        <title>Genome sequence of Chthonomonas calidirosea, the first sequenced genome from the Armatimonadetes phylum (formally candidate division OP10).</title>
        <authorList>
            <person name="Lee K.C.Y."/>
            <person name="Morgan X.C."/>
            <person name="Dunfield P.F."/>
            <person name="Tamas I."/>
            <person name="Houghton K.M."/>
            <person name="Vyssotski M."/>
            <person name="Ryan J.L.J."/>
            <person name="Lagutin K."/>
            <person name="McDonald I.R."/>
            <person name="Stott M.B."/>
        </authorList>
    </citation>
    <scope>NUCLEOTIDE SEQUENCE [LARGE SCALE GENOMIC DNA]</scope>
    <source>
        <strain evidence="2">DSM 23976 / ICMP 18418 / T49</strain>
    </source>
</reference>